<feature type="active site" evidence="13">
    <location>
        <position position="70"/>
    </location>
</feature>
<comment type="subcellular location">
    <subcellularLocation>
        <location evidence="2 13">Cytoplasm</location>
    </subcellularLocation>
</comment>
<evidence type="ECO:0000256" key="7">
    <source>
        <dbReference type="ARBA" id="ARBA00022516"/>
    </source>
</evidence>
<dbReference type="NCBIfam" id="NF003509">
    <property type="entry name" value="PRK05174.1"/>
    <property type="match status" value="1"/>
</dbReference>
<keyword evidence="6 13" id="KW-0963">Cytoplasm</keyword>
<dbReference type="UniPathway" id="UPA00094"/>
<dbReference type="NCBIfam" id="TIGR01749">
    <property type="entry name" value="fabA"/>
    <property type="match status" value="1"/>
</dbReference>
<evidence type="ECO:0000256" key="12">
    <source>
        <dbReference type="ARBA" id="ARBA00023239"/>
    </source>
</evidence>
<protein>
    <recommendedName>
        <fullName evidence="13">3-hydroxydecanoyl-[acyl-carrier-protein] dehydratase</fullName>
        <ecNumber evidence="13">4.2.1.59</ecNumber>
    </recommendedName>
    <alternativeName>
        <fullName evidence="13">3-hydroxyacyl-[acyl-carrier-protein] dehydratase FabA</fullName>
    </alternativeName>
    <alternativeName>
        <fullName evidence="13">Beta-hydroxydecanoyl thioester dehydrase</fullName>
    </alternativeName>
    <alternativeName>
        <fullName evidence="13">Trans-2-decenoyl-[acyl-carrier-protein] isomerase</fullName>
        <ecNumber evidence="13">5.3.3.14</ecNumber>
    </alternativeName>
</protein>
<comment type="catalytic activity">
    <reaction evidence="13">
        <text>(3R)-hydroxydecanoyl-[ACP] = (2E)-decenoyl-[ACP] + H2O</text>
        <dbReference type="Rhea" id="RHEA:41860"/>
        <dbReference type="Rhea" id="RHEA-COMP:9638"/>
        <dbReference type="Rhea" id="RHEA-COMP:9639"/>
        <dbReference type="ChEBI" id="CHEBI:15377"/>
        <dbReference type="ChEBI" id="CHEBI:78466"/>
        <dbReference type="ChEBI" id="CHEBI:78467"/>
    </reaction>
</comment>
<comment type="pathway">
    <text evidence="3 13">Lipid metabolism; fatty acid biosynthesis.</text>
</comment>
<gene>
    <name evidence="13 14" type="primary">fabA</name>
    <name evidence="14" type="ORF">GH984_01100</name>
</gene>
<evidence type="ECO:0000256" key="4">
    <source>
        <dbReference type="ARBA" id="ARBA00006714"/>
    </source>
</evidence>
<dbReference type="Gene3D" id="3.10.129.10">
    <property type="entry name" value="Hotdog Thioesterase"/>
    <property type="match status" value="1"/>
</dbReference>
<evidence type="ECO:0000256" key="10">
    <source>
        <dbReference type="ARBA" id="ARBA00023160"/>
    </source>
</evidence>
<evidence type="ECO:0000256" key="13">
    <source>
        <dbReference type="HAMAP-Rule" id="MF_00405"/>
    </source>
</evidence>
<comment type="subunit">
    <text evidence="5 13">Homodimer.</text>
</comment>
<keyword evidence="8 13" id="KW-0276">Fatty acid metabolism</keyword>
<dbReference type="PANTHER" id="PTHR30272:SF8">
    <property type="entry name" value="3-HYDROXYDECANOYL-[ACYL-CARRIER-PROTEIN] DEHYDRATASE"/>
    <property type="match status" value="1"/>
</dbReference>
<dbReference type="EC" id="4.2.1.59" evidence="13"/>
<dbReference type="GO" id="GO:0005737">
    <property type="term" value="C:cytoplasm"/>
    <property type="evidence" value="ECO:0007669"/>
    <property type="project" value="UniProtKB-SubCell"/>
</dbReference>
<dbReference type="GO" id="GO:0034017">
    <property type="term" value="F:trans-2-decenoyl-acyl-carrier-protein isomerase activity"/>
    <property type="evidence" value="ECO:0007669"/>
    <property type="project" value="UniProtKB-UniRule"/>
</dbReference>
<proteinExistence type="inferred from homology"/>
<dbReference type="EMBL" id="WJPP01000001">
    <property type="protein sequence ID" value="MRH77311.1"/>
    <property type="molecule type" value="Genomic_DNA"/>
</dbReference>
<dbReference type="SUPFAM" id="SSF54637">
    <property type="entry name" value="Thioesterase/thiol ester dehydrase-isomerase"/>
    <property type="match status" value="1"/>
</dbReference>
<comment type="function">
    <text evidence="13">Necessary for the introduction of cis unsaturation into fatty acids. Catalyzes the dehydration of (3R)-3-hydroxydecanoyl-ACP to E-(2)-decenoyl-ACP and then its isomerization to Z-(3)-decenoyl-ACP. Can catalyze the dehydratase reaction for beta-hydroxyacyl-ACPs with saturated chain lengths up to 16:0, being most active on intermediate chain length.</text>
</comment>
<evidence type="ECO:0000256" key="5">
    <source>
        <dbReference type="ARBA" id="ARBA00011738"/>
    </source>
</evidence>
<dbReference type="AlphaFoldDB" id="A0A6N7QLK8"/>
<dbReference type="HAMAP" id="MF_00405">
    <property type="entry name" value="FabA"/>
    <property type="match status" value="1"/>
</dbReference>
<evidence type="ECO:0000313" key="14">
    <source>
        <dbReference type="EMBL" id="MRH77311.1"/>
    </source>
</evidence>
<organism evidence="14 15">
    <name type="scientific">Spiribacter salilacus</name>
    <dbReference type="NCBI Taxonomy" id="2664894"/>
    <lineage>
        <taxon>Bacteria</taxon>
        <taxon>Pseudomonadati</taxon>
        <taxon>Pseudomonadota</taxon>
        <taxon>Gammaproteobacteria</taxon>
        <taxon>Chromatiales</taxon>
        <taxon>Ectothiorhodospiraceae</taxon>
        <taxon>Spiribacter</taxon>
    </lineage>
</organism>
<sequence>MQQKNSFNYDELIACGNGDLFGPGNPQLPIPNMLMFDAITRITEEEGEFGKGFAEAKLKIHPELWFFDCHFPGDPVMPGCLGLDALWQLLGFYLGWVGGTGKGRALGCGEVKFTGQILPTNSEVRYQLDVKRLIRRRLQMGIADGLVEVDGKVIYRATDLRVGLFKNPQGDL</sequence>
<evidence type="ECO:0000313" key="15">
    <source>
        <dbReference type="Proteomes" id="UP000433788"/>
    </source>
</evidence>
<keyword evidence="15" id="KW-1185">Reference proteome</keyword>
<dbReference type="GO" id="GO:0019171">
    <property type="term" value="F:(3R)-hydroxyacyl-[acyl-carrier-protein] dehydratase activity"/>
    <property type="evidence" value="ECO:0007669"/>
    <property type="project" value="UniProtKB-UniRule"/>
</dbReference>
<dbReference type="InterPro" id="IPR010083">
    <property type="entry name" value="FabA"/>
</dbReference>
<evidence type="ECO:0000256" key="6">
    <source>
        <dbReference type="ARBA" id="ARBA00022490"/>
    </source>
</evidence>
<keyword evidence="10 13" id="KW-0275">Fatty acid biosynthesis</keyword>
<comment type="similarity">
    <text evidence="4 13">Belongs to the thioester dehydratase family. FabA subfamily.</text>
</comment>
<keyword evidence="7 13" id="KW-0444">Lipid biosynthesis</keyword>
<keyword evidence="12 13" id="KW-0456">Lyase</keyword>
<dbReference type="InterPro" id="IPR013114">
    <property type="entry name" value="FabA_FabZ"/>
</dbReference>
<name>A0A6N7QLK8_9GAMM</name>
<comment type="catalytic activity">
    <reaction evidence="1 13">
        <text>a (3R)-hydroxyacyl-[ACP] = a (2E)-enoyl-[ACP] + H2O</text>
        <dbReference type="Rhea" id="RHEA:13097"/>
        <dbReference type="Rhea" id="RHEA-COMP:9925"/>
        <dbReference type="Rhea" id="RHEA-COMP:9945"/>
        <dbReference type="ChEBI" id="CHEBI:15377"/>
        <dbReference type="ChEBI" id="CHEBI:78784"/>
        <dbReference type="ChEBI" id="CHEBI:78827"/>
        <dbReference type="EC" id="4.2.1.59"/>
    </reaction>
</comment>
<dbReference type="GO" id="GO:0006636">
    <property type="term" value="P:unsaturated fatty acid biosynthetic process"/>
    <property type="evidence" value="ECO:0007669"/>
    <property type="project" value="UniProtKB-UniRule"/>
</dbReference>
<comment type="caution">
    <text evidence="14">The sequence shown here is derived from an EMBL/GenBank/DDBJ whole genome shotgun (WGS) entry which is preliminary data.</text>
</comment>
<dbReference type="CDD" id="cd01287">
    <property type="entry name" value="FabA"/>
    <property type="match status" value="1"/>
</dbReference>
<dbReference type="Proteomes" id="UP000433788">
    <property type="component" value="Unassembled WGS sequence"/>
</dbReference>
<evidence type="ECO:0000256" key="11">
    <source>
        <dbReference type="ARBA" id="ARBA00023235"/>
    </source>
</evidence>
<evidence type="ECO:0000256" key="1">
    <source>
        <dbReference type="ARBA" id="ARBA00001055"/>
    </source>
</evidence>
<dbReference type="PANTHER" id="PTHR30272">
    <property type="entry name" value="3-HYDROXYACYL-[ACYL-CARRIER-PROTEIN] DEHYDRATASE"/>
    <property type="match status" value="1"/>
</dbReference>
<evidence type="ECO:0000256" key="2">
    <source>
        <dbReference type="ARBA" id="ARBA00004496"/>
    </source>
</evidence>
<accession>A0A6N7QLK8</accession>
<evidence type="ECO:0000256" key="8">
    <source>
        <dbReference type="ARBA" id="ARBA00022832"/>
    </source>
</evidence>
<dbReference type="Pfam" id="PF07977">
    <property type="entry name" value="FabA"/>
    <property type="match status" value="1"/>
</dbReference>
<keyword evidence="9 13" id="KW-0443">Lipid metabolism</keyword>
<dbReference type="InterPro" id="IPR029069">
    <property type="entry name" value="HotDog_dom_sf"/>
</dbReference>
<comment type="catalytic activity">
    <reaction evidence="13">
        <text>(2E)-decenoyl-[ACP] = (3Z)-decenoyl-[ACP]</text>
        <dbReference type="Rhea" id="RHEA:23568"/>
        <dbReference type="Rhea" id="RHEA-COMP:9639"/>
        <dbReference type="Rhea" id="RHEA-COMP:9927"/>
        <dbReference type="ChEBI" id="CHEBI:78467"/>
        <dbReference type="ChEBI" id="CHEBI:78798"/>
        <dbReference type="EC" id="5.3.3.14"/>
    </reaction>
</comment>
<evidence type="ECO:0000256" key="3">
    <source>
        <dbReference type="ARBA" id="ARBA00005194"/>
    </source>
</evidence>
<dbReference type="RefSeq" id="WP_153718371.1">
    <property type="nucleotide sequence ID" value="NZ_WJPP01000001.1"/>
</dbReference>
<reference evidence="14 15" key="1">
    <citation type="submission" date="2019-11" db="EMBL/GenBank/DDBJ databases">
        <authorList>
            <person name="Zhang X.Y."/>
        </authorList>
    </citation>
    <scope>NUCLEOTIDE SEQUENCE [LARGE SCALE GENOMIC DNA]</scope>
    <source>
        <strain evidence="14 15">C176</strain>
    </source>
</reference>
<keyword evidence="11 13" id="KW-0413">Isomerase</keyword>
<dbReference type="EC" id="5.3.3.14" evidence="13"/>
<evidence type="ECO:0000256" key="9">
    <source>
        <dbReference type="ARBA" id="ARBA00023098"/>
    </source>
</evidence>